<keyword evidence="4" id="KW-1185">Reference proteome</keyword>
<gene>
    <name evidence="3" type="primary">yghA_1</name>
    <name evidence="3" type="ORF">HALOF300_03721</name>
</gene>
<evidence type="ECO:0000313" key="3">
    <source>
        <dbReference type="EMBL" id="VZO39021.1"/>
    </source>
</evidence>
<accession>A0A7M4DNJ1</accession>
<dbReference type="GO" id="GO:0016614">
    <property type="term" value="F:oxidoreductase activity, acting on CH-OH group of donors"/>
    <property type="evidence" value="ECO:0007669"/>
    <property type="project" value="UniProtKB-ARBA"/>
</dbReference>
<dbReference type="EMBL" id="CACRYJ010000054">
    <property type="protein sequence ID" value="VZO39021.1"/>
    <property type="molecule type" value="Genomic_DNA"/>
</dbReference>
<organism evidence="3 4">
    <name type="scientific">Occultella aeris</name>
    <dbReference type="NCBI Taxonomy" id="2761496"/>
    <lineage>
        <taxon>Bacteria</taxon>
        <taxon>Bacillati</taxon>
        <taxon>Actinomycetota</taxon>
        <taxon>Actinomycetes</taxon>
        <taxon>Micrococcales</taxon>
        <taxon>Ruaniaceae</taxon>
        <taxon>Occultella</taxon>
    </lineage>
</organism>
<keyword evidence="2 3" id="KW-0560">Oxidoreductase</keyword>
<dbReference type="Pfam" id="PF00106">
    <property type="entry name" value="adh_short"/>
    <property type="match status" value="1"/>
</dbReference>
<name>A0A7M4DNJ1_9MICO</name>
<evidence type="ECO:0000256" key="2">
    <source>
        <dbReference type="ARBA" id="ARBA00023002"/>
    </source>
</evidence>
<dbReference type="Gene3D" id="3.40.50.720">
    <property type="entry name" value="NAD(P)-binding Rossmann-like Domain"/>
    <property type="match status" value="1"/>
</dbReference>
<dbReference type="SUPFAM" id="SSF51735">
    <property type="entry name" value="NAD(P)-binding Rossmann-fold domains"/>
    <property type="match status" value="1"/>
</dbReference>
<dbReference type="PANTHER" id="PTHR48107:SF16">
    <property type="entry name" value="NADPH-DEPENDENT ALDEHYDE REDUCTASE 1, CHLOROPLASTIC"/>
    <property type="match status" value="1"/>
</dbReference>
<proteinExistence type="inferred from homology"/>
<dbReference type="EC" id="1.-.-.-" evidence="3"/>
<dbReference type="InterPro" id="IPR036291">
    <property type="entry name" value="NAD(P)-bd_dom_sf"/>
</dbReference>
<dbReference type="PANTHER" id="PTHR48107">
    <property type="entry name" value="NADPH-DEPENDENT ALDEHYDE REDUCTASE-LIKE PROTEIN, CHLOROPLASTIC-RELATED"/>
    <property type="match status" value="1"/>
</dbReference>
<dbReference type="AlphaFoldDB" id="A0A7M4DNJ1"/>
<comment type="similarity">
    <text evidence="1">Belongs to the short-chain dehydrogenases/reductases (SDR) family.</text>
</comment>
<dbReference type="RefSeq" id="WP_408636954.1">
    <property type="nucleotide sequence ID" value="NZ_CACRYJ010000054.1"/>
</dbReference>
<dbReference type="Proteomes" id="UP000419743">
    <property type="component" value="Unassembled WGS sequence"/>
</dbReference>
<evidence type="ECO:0000256" key="1">
    <source>
        <dbReference type="ARBA" id="ARBA00006484"/>
    </source>
</evidence>
<protein>
    <submittedName>
        <fullName evidence="3">Putative oxidoreductase YghA</fullName>
        <ecNumber evidence="3">1.-.-.-</ecNumber>
    </submittedName>
</protein>
<dbReference type="InterPro" id="IPR002347">
    <property type="entry name" value="SDR_fam"/>
</dbReference>
<evidence type="ECO:0000313" key="4">
    <source>
        <dbReference type="Proteomes" id="UP000419743"/>
    </source>
</evidence>
<sequence length="107" mass="11762">MRGKRALITGGDSGIGRTIAIAFAKEGADVAIAYLSAEQDDAEPTRRHVEKKAGRQRVLLVCDQREKRANIDLAEDVLEGLGGINTYSIQAFEPSQPNWTMAPRRPR</sequence>
<reference evidence="3 4" key="1">
    <citation type="submission" date="2019-11" db="EMBL/GenBank/DDBJ databases">
        <authorList>
            <person name="Criscuolo A."/>
        </authorList>
    </citation>
    <scope>NUCLEOTIDE SEQUENCE [LARGE SCALE GENOMIC DNA]</scope>
    <source>
        <strain evidence="3">CIP111667</strain>
    </source>
</reference>
<comment type="caution">
    <text evidence="3">The sequence shown here is derived from an EMBL/GenBank/DDBJ whole genome shotgun (WGS) entry which is preliminary data.</text>
</comment>